<evidence type="ECO:0000313" key="2">
    <source>
        <dbReference type="Proteomes" id="UP000257712"/>
    </source>
</evidence>
<gene>
    <name evidence="1" type="ORF">SAMEA3538780_03452</name>
</gene>
<organism evidence="1 2">
    <name type="scientific">Klebsiella quasivariicola</name>
    <dbReference type="NCBI Taxonomy" id="2026240"/>
    <lineage>
        <taxon>Bacteria</taxon>
        <taxon>Pseudomonadati</taxon>
        <taxon>Pseudomonadota</taxon>
        <taxon>Gammaproteobacteria</taxon>
        <taxon>Enterobacterales</taxon>
        <taxon>Enterobacteriaceae</taxon>
        <taxon>Klebsiella/Raoultella group</taxon>
        <taxon>Klebsiella</taxon>
        <taxon>Klebsiella pneumoniae complex</taxon>
    </lineage>
</organism>
<comment type="caution">
    <text evidence="1">The sequence shown here is derived from an EMBL/GenBank/DDBJ whole genome shotgun (WGS) entry which is preliminary data.</text>
</comment>
<dbReference type="RefSeq" id="WP_049109697.1">
    <property type="nucleotide sequence ID" value="NZ_UJZG01000011.1"/>
</dbReference>
<proteinExistence type="predicted"/>
<accession>A0A8B4TXB6</accession>
<dbReference type="NCBIfam" id="NF033832">
    <property type="entry name" value="sce7726_fam"/>
    <property type="match status" value="1"/>
</dbReference>
<dbReference type="EMBL" id="UJZG01000011">
    <property type="protein sequence ID" value="SXD97437.1"/>
    <property type="molecule type" value="Genomic_DNA"/>
</dbReference>
<protein>
    <recommendedName>
        <fullName evidence="3">Protein cII</fullName>
    </recommendedName>
</protein>
<name>A0A8B4TXB6_9ENTR</name>
<dbReference type="InterPro" id="IPR047729">
    <property type="entry name" value="Sce7726-like"/>
</dbReference>
<dbReference type="AlphaFoldDB" id="A0A8B4TXB6"/>
<evidence type="ECO:0008006" key="3">
    <source>
        <dbReference type="Google" id="ProtNLM"/>
    </source>
</evidence>
<sequence length="207" mass="23694">MKEIDIKLKIVEFLLNSEPADTYLAAEVRFSFGSRRADIVSISSDIATVYEIKSEKDSVERLVYQMDSYKEYFDYCYIVCVNQNLDAVRKKISTNVGIIVVDDISVKRIRKAKRIARQEKLCLASTIPVNELKKIVMNKKGLSKYELCISLANDKSLSEIKSLSRKFLLNNIMKNFDIFHDEIGDILSPDDILTITRMPPGKILRVS</sequence>
<reference evidence="1 2" key="1">
    <citation type="submission" date="2018-08" db="EMBL/GenBank/DDBJ databases">
        <authorList>
            <consortium name="Pathogen Informatics"/>
        </authorList>
    </citation>
    <scope>NUCLEOTIDE SEQUENCE [LARGE SCALE GENOMIC DNA]</scope>
    <source>
        <strain evidence="1 2">EuSCAPE_IT371</strain>
    </source>
</reference>
<evidence type="ECO:0000313" key="1">
    <source>
        <dbReference type="EMBL" id="SXD97437.1"/>
    </source>
</evidence>
<dbReference type="Proteomes" id="UP000257712">
    <property type="component" value="Unassembled WGS sequence"/>
</dbReference>